<dbReference type="Proteomes" id="UP000322214">
    <property type="component" value="Chromosome"/>
</dbReference>
<feature type="region of interest" description="Disordered" evidence="10">
    <location>
        <begin position="19"/>
        <end position="48"/>
    </location>
</feature>
<feature type="compositionally biased region" description="Low complexity" evidence="10">
    <location>
        <begin position="19"/>
        <end position="29"/>
    </location>
</feature>
<dbReference type="RefSeq" id="WP_075084230.1">
    <property type="nucleotide sequence ID" value="NZ_CP042912.1"/>
</dbReference>
<reference evidence="13 14" key="1">
    <citation type="submission" date="2019-08" db="EMBL/GenBank/DDBJ databases">
        <title>Deep-cultivation of Planctomycetes and their phenomic and genomic characterization uncovers novel biology.</title>
        <authorList>
            <person name="Wiegand S."/>
            <person name="Jogler M."/>
            <person name="Boedeker C."/>
            <person name="Pinto D."/>
            <person name="Vollmers J."/>
            <person name="Rivas-Marin E."/>
            <person name="Kohn T."/>
            <person name="Peeters S.H."/>
            <person name="Heuer A."/>
            <person name="Rast P."/>
            <person name="Oberbeckmann S."/>
            <person name="Bunk B."/>
            <person name="Jeske O."/>
            <person name="Meyerdierks A."/>
            <person name="Storesund J.E."/>
            <person name="Kallscheuer N."/>
            <person name="Luecker S."/>
            <person name="Lage O.M."/>
            <person name="Pohl T."/>
            <person name="Merkel B.J."/>
            <person name="Hornburger P."/>
            <person name="Mueller R.-W."/>
            <person name="Bruemmer F."/>
            <person name="Labrenz M."/>
            <person name="Spormann A.M."/>
            <person name="Op den Camp H."/>
            <person name="Overmann J."/>
            <person name="Amann R."/>
            <person name="Jetten M.S.M."/>
            <person name="Mascher T."/>
            <person name="Medema M.H."/>
            <person name="Devos D.P."/>
            <person name="Kaster A.-K."/>
            <person name="Ovreas L."/>
            <person name="Rohde M."/>
            <person name="Galperin M.Y."/>
            <person name="Jogler C."/>
        </authorList>
    </citation>
    <scope>NUCLEOTIDE SEQUENCE [LARGE SCALE GENOMIC DNA]</scope>
    <source>
        <strain evidence="13 14">FC18</strain>
    </source>
</reference>
<feature type="compositionally biased region" description="Polar residues" evidence="10">
    <location>
        <begin position="30"/>
        <end position="47"/>
    </location>
</feature>
<dbReference type="Pfam" id="PF00069">
    <property type="entry name" value="Pkinase"/>
    <property type="match status" value="1"/>
</dbReference>
<dbReference type="PANTHER" id="PTHR43289">
    <property type="entry name" value="MITOGEN-ACTIVATED PROTEIN KINASE KINASE KINASE 20-RELATED"/>
    <property type="match status" value="1"/>
</dbReference>
<dbReference type="PROSITE" id="PS00108">
    <property type="entry name" value="PROTEIN_KINASE_ST"/>
    <property type="match status" value="1"/>
</dbReference>
<evidence type="ECO:0000256" key="4">
    <source>
        <dbReference type="ARBA" id="ARBA00022741"/>
    </source>
</evidence>
<dbReference type="EMBL" id="CP042912">
    <property type="protein sequence ID" value="QEG25133.1"/>
    <property type="molecule type" value="Genomic_DNA"/>
</dbReference>
<keyword evidence="14" id="KW-1185">Reference proteome</keyword>
<protein>
    <submittedName>
        <fullName evidence="13">Serine/threonine-protein kinase PrkC</fullName>
        <ecNumber evidence="13">2.7.11.1</ecNumber>
    </submittedName>
</protein>
<evidence type="ECO:0000256" key="5">
    <source>
        <dbReference type="ARBA" id="ARBA00022777"/>
    </source>
</evidence>
<keyword evidence="5 13" id="KW-0418">Kinase</keyword>
<keyword evidence="8 11" id="KW-0472">Membrane</keyword>
<dbReference type="InterPro" id="IPR008271">
    <property type="entry name" value="Ser/Thr_kinase_AS"/>
</dbReference>
<evidence type="ECO:0000313" key="14">
    <source>
        <dbReference type="Proteomes" id="UP000322214"/>
    </source>
</evidence>
<evidence type="ECO:0000313" key="13">
    <source>
        <dbReference type="EMBL" id="QEG25133.1"/>
    </source>
</evidence>
<feature type="transmembrane region" description="Helical" evidence="11">
    <location>
        <begin position="355"/>
        <end position="376"/>
    </location>
</feature>
<keyword evidence="7 11" id="KW-1133">Transmembrane helix</keyword>
<dbReference type="InterPro" id="IPR000719">
    <property type="entry name" value="Prot_kinase_dom"/>
</dbReference>
<sequence>MPKFCSHCGSQFDSVTDGVGTSGVTSGGTPDQTIGSPNQSSQNLSLENTHDSSFVIRPAEFAGKLKPGSRIGPFKLGCQLGAGGMGTVYEAHDTDSDCPVALKILSKQVRTTEEGVERFRRESQVAASINHPGSTFVYRSGQYGDQFFIAMELMNGGTLKDIVEEEGPLEVSRAVDFMIQAIDGLAVAHEAGIVHRDFKPSNCFLDDDGGAKVGDFGLAKNFFGDVALTQTGAFVGTPQFAAPEQLRAGHVDARTDIYAVGGTLFYLLTGRAPFVGDAAQVISGIAAVPAPNVKTIAPHVPEKLASLLASMLEKDPERRPGSVQEIRAALLPFSSLGAVAPDNGLRMAAFFIDMFIFGFVGIVLSLTISPLAMILGAFEANLITAVVNFIAVVGWFAVQEYVLGTTIGKWLFRMRVINDQNDTPKLWQALVRPLFIPGSRAMMAFLPVFFLESPEGGQTMSAQDVVKIGLVELFSFLAWIPSLLFMLTGRISNGYRGIHDLVTGTRVVRISNSLETAQTSNQPVTAPLEVDPTSFPADVIEPFRILGQLGINARTGERILIGEDPQLDRKVWIYETTEANPPLSRAGIRPTRQRIIASRVDTSSDPQRRYFVAESIEGMPWLQLLESGEVVQWTTLRPLLRELASELDHSANEDSLPDHFGPENVWLDRSGQLKFVEIATGEETSTMNAREVFELFFEKIVANHPVPEHVIELNQKWRKSTNISMSEIDHKLEELVDRPSGWSWIDRIGATCVSLAIELSILFLLGQAWLSLCKTQFNLGIGIICGLFFVMMLAGSIVTGYFFESPTFWFLGITARNRNKQHKPSRIRLAVRMALSWLLPILMATTFVGLQAAALSIDPEGPPPFGFLIVVLAFPAVVIAMLIVTLFNLASPSRGVADFLSGTLLMRK</sequence>
<evidence type="ECO:0000256" key="9">
    <source>
        <dbReference type="PROSITE-ProRule" id="PRU10141"/>
    </source>
</evidence>
<dbReference type="STRING" id="980251.GCA_001642875_01434"/>
<dbReference type="AlphaFoldDB" id="A0A5B9PSD3"/>
<gene>
    <name evidence="13" type="primary">prkC_24</name>
    <name evidence="13" type="ORF">MFFC18_50560</name>
</gene>
<evidence type="ECO:0000259" key="12">
    <source>
        <dbReference type="PROSITE" id="PS50011"/>
    </source>
</evidence>
<feature type="domain" description="Protein kinase" evidence="12">
    <location>
        <begin position="74"/>
        <end position="334"/>
    </location>
</feature>
<evidence type="ECO:0000256" key="10">
    <source>
        <dbReference type="SAM" id="MobiDB-lite"/>
    </source>
</evidence>
<feature type="transmembrane region" description="Helical" evidence="11">
    <location>
        <begin position="470"/>
        <end position="487"/>
    </location>
</feature>
<feature type="transmembrane region" description="Helical" evidence="11">
    <location>
        <begin position="865"/>
        <end position="890"/>
    </location>
</feature>
<evidence type="ECO:0000256" key="8">
    <source>
        <dbReference type="ARBA" id="ARBA00023136"/>
    </source>
</evidence>
<dbReference type="GO" id="GO:0016020">
    <property type="term" value="C:membrane"/>
    <property type="evidence" value="ECO:0007669"/>
    <property type="project" value="UniProtKB-SubCell"/>
</dbReference>
<feature type="transmembrane region" description="Helical" evidence="11">
    <location>
        <begin position="382"/>
        <end position="408"/>
    </location>
</feature>
<dbReference type="GO" id="GO:0004674">
    <property type="term" value="F:protein serine/threonine kinase activity"/>
    <property type="evidence" value="ECO:0007669"/>
    <property type="project" value="UniProtKB-EC"/>
</dbReference>
<feature type="transmembrane region" description="Helical" evidence="11">
    <location>
        <begin position="781"/>
        <end position="803"/>
    </location>
</feature>
<dbReference type="CDD" id="cd14014">
    <property type="entry name" value="STKc_PknB_like"/>
    <property type="match status" value="1"/>
</dbReference>
<dbReference type="PROSITE" id="PS00107">
    <property type="entry name" value="PROTEIN_KINASE_ATP"/>
    <property type="match status" value="1"/>
</dbReference>
<proteinExistence type="predicted"/>
<keyword evidence="6 9" id="KW-0067">ATP-binding</keyword>
<dbReference type="PROSITE" id="PS50011">
    <property type="entry name" value="PROTEIN_KINASE_DOM"/>
    <property type="match status" value="1"/>
</dbReference>
<dbReference type="InterPro" id="IPR011009">
    <property type="entry name" value="Kinase-like_dom_sf"/>
</dbReference>
<comment type="subcellular location">
    <subcellularLocation>
        <location evidence="1">Membrane</location>
        <topology evidence="1">Multi-pass membrane protein</topology>
    </subcellularLocation>
</comment>
<dbReference type="Gene3D" id="1.10.510.10">
    <property type="entry name" value="Transferase(Phosphotransferase) domain 1"/>
    <property type="match status" value="1"/>
</dbReference>
<dbReference type="Gene3D" id="3.30.200.20">
    <property type="entry name" value="Phosphorylase Kinase, domain 1"/>
    <property type="match status" value="1"/>
</dbReference>
<name>A0A5B9PSD3_9BACT</name>
<keyword evidence="3 11" id="KW-0812">Transmembrane</keyword>
<feature type="binding site" evidence="9">
    <location>
        <position position="103"/>
    </location>
    <ligand>
        <name>ATP</name>
        <dbReference type="ChEBI" id="CHEBI:30616"/>
    </ligand>
</feature>
<evidence type="ECO:0000256" key="7">
    <source>
        <dbReference type="ARBA" id="ARBA00022989"/>
    </source>
</evidence>
<accession>A0A5B9PSD3</accession>
<evidence type="ECO:0000256" key="1">
    <source>
        <dbReference type="ARBA" id="ARBA00004141"/>
    </source>
</evidence>
<evidence type="ECO:0000256" key="6">
    <source>
        <dbReference type="ARBA" id="ARBA00022840"/>
    </source>
</evidence>
<dbReference type="EC" id="2.7.11.1" evidence="13"/>
<dbReference type="GO" id="GO:0005524">
    <property type="term" value="F:ATP binding"/>
    <property type="evidence" value="ECO:0007669"/>
    <property type="project" value="UniProtKB-UniRule"/>
</dbReference>
<keyword evidence="4 9" id="KW-0547">Nucleotide-binding</keyword>
<feature type="transmembrane region" description="Helical" evidence="11">
    <location>
        <begin position="748"/>
        <end position="769"/>
    </location>
</feature>
<evidence type="ECO:0000256" key="2">
    <source>
        <dbReference type="ARBA" id="ARBA00022679"/>
    </source>
</evidence>
<evidence type="ECO:0000256" key="3">
    <source>
        <dbReference type="ARBA" id="ARBA00022692"/>
    </source>
</evidence>
<dbReference type="Pfam" id="PF06271">
    <property type="entry name" value="RDD"/>
    <property type="match status" value="1"/>
</dbReference>
<evidence type="ECO:0000256" key="11">
    <source>
        <dbReference type="SAM" id="Phobius"/>
    </source>
</evidence>
<dbReference type="PANTHER" id="PTHR43289:SF34">
    <property type="entry name" value="SERINE_THREONINE-PROTEIN KINASE YBDM-RELATED"/>
    <property type="match status" value="1"/>
</dbReference>
<organism evidence="13 14">
    <name type="scientific">Mariniblastus fucicola</name>
    <dbReference type="NCBI Taxonomy" id="980251"/>
    <lineage>
        <taxon>Bacteria</taxon>
        <taxon>Pseudomonadati</taxon>
        <taxon>Planctomycetota</taxon>
        <taxon>Planctomycetia</taxon>
        <taxon>Pirellulales</taxon>
        <taxon>Pirellulaceae</taxon>
        <taxon>Mariniblastus</taxon>
    </lineage>
</organism>
<dbReference type="KEGG" id="mff:MFFC18_50560"/>
<dbReference type="SUPFAM" id="SSF56112">
    <property type="entry name" value="Protein kinase-like (PK-like)"/>
    <property type="match status" value="1"/>
</dbReference>
<feature type="transmembrane region" description="Helical" evidence="11">
    <location>
        <begin position="829"/>
        <end position="853"/>
    </location>
</feature>
<dbReference type="InterPro" id="IPR017441">
    <property type="entry name" value="Protein_kinase_ATP_BS"/>
</dbReference>
<keyword evidence="2 13" id="KW-0808">Transferase</keyword>
<dbReference type="InterPro" id="IPR010432">
    <property type="entry name" value="RDD"/>
</dbReference>